<dbReference type="AlphaFoldDB" id="A0A3P8R639"/>
<dbReference type="GO" id="GO:0051726">
    <property type="term" value="P:regulation of cell cycle"/>
    <property type="evidence" value="ECO:0007669"/>
    <property type="project" value="TreeGrafter"/>
</dbReference>
<dbReference type="GO" id="GO:0043027">
    <property type="term" value="F:cysteine-type endopeptidase inhibitor activity involved in apoptotic process"/>
    <property type="evidence" value="ECO:0007669"/>
    <property type="project" value="TreeGrafter"/>
</dbReference>
<dbReference type="GO" id="GO:0005737">
    <property type="term" value="C:cytoplasm"/>
    <property type="evidence" value="ECO:0007669"/>
    <property type="project" value="UniProtKB-SubCell"/>
</dbReference>
<comment type="subcellular location">
    <subcellularLocation>
        <location evidence="2">Cytoplasm</location>
    </subcellularLocation>
</comment>
<sequence>MCDLSQDGLWESDNAPDFSSLTRRIDSFRGSNLANKVPAETLAQAGFFYTGESDRVRCFSCNMTVDNWYSGDRPVDKHKQFSPSCTFLTCVHRTSFNQNSNTALISEEVGDVEYRLRTGEVVDEAPYPIVPHMRNEEARLRTFSSWPNRTPVRPRDLAQAGFFYVGQSDKVQCFCCGGRLNGWEPGDSAWSEHSKHYPNCYFILGHDVGNIPIQTGIEEDASNNLRANDPALMQNFEARRATFAGVRHPIDHERLARAGFYSTGRGDAVLCFHCGGGLNNWQPEEDPWVEHAKHYPGCSFLLANKGPEFVNSIQLQRPQHDRAVSFCFFHKLWMRKLQINIPLKYIMKQSLSSADFCLFNFMSDEDPLEKLQRLQREKQCKICMDRDIAIVFIPCAHLVACENCSQALNKCPICCQDITQKIKTYIA</sequence>
<dbReference type="OMA" id="CMDENIA"/>
<evidence type="ECO:0000313" key="20">
    <source>
        <dbReference type="Ensembl" id="ENSACLP00000036974.1"/>
    </source>
</evidence>
<evidence type="ECO:0000256" key="13">
    <source>
        <dbReference type="ARBA" id="ARBA00022833"/>
    </source>
</evidence>
<keyword evidence="12" id="KW-0833">Ubl conjugation pathway</keyword>
<reference evidence="20" key="3">
    <citation type="submission" date="2025-08" db="UniProtKB">
        <authorList>
            <consortium name="Ensembl"/>
        </authorList>
    </citation>
    <scope>IDENTIFICATION</scope>
</reference>
<dbReference type="GO" id="GO:0008270">
    <property type="term" value="F:zinc ion binding"/>
    <property type="evidence" value="ECO:0007669"/>
    <property type="project" value="UniProtKB-KW"/>
</dbReference>
<evidence type="ECO:0000256" key="17">
    <source>
        <dbReference type="ARBA" id="ARBA00044244"/>
    </source>
</evidence>
<dbReference type="Proteomes" id="UP000265100">
    <property type="component" value="Chromosome 2"/>
</dbReference>
<evidence type="ECO:0000256" key="15">
    <source>
        <dbReference type="ARBA" id="ARBA00044214"/>
    </source>
</evidence>
<evidence type="ECO:0000256" key="7">
    <source>
        <dbReference type="ARBA" id="ARBA00022687"/>
    </source>
</evidence>
<dbReference type="GO" id="GO:0005634">
    <property type="term" value="C:nucleus"/>
    <property type="evidence" value="ECO:0007669"/>
    <property type="project" value="TreeGrafter"/>
</dbReference>
<feature type="domain" description="RING-type" evidence="19">
    <location>
        <begin position="380"/>
        <end position="414"/>
    </location>
</feature>
<evidence type="ECO:0000256" key="12">
    <source>
        <dbReference type="ARBA" id="ARBA00022786"/>
    </source>
</evidence>
<organism evidence="20 21">
    <name type="scientific">Astatotilapia calliptera</name>
    <name type="common">Eastern happy</name>
    <name type="synonym">Chromis callipterus</name>
    <dbReference type="NCBI Taxonomy" id="8154"/>
    <lineage>
        <taxon>Eukaryota</taxon>
        <taxon>Metazoa</taxon>
        <taxon>Chordata</taxon>
        <taxon>Craniata</taxon>
        <taxon>Vertebrata</taxon>
        <taxon>Euteleostomi</taxon>
        <taxon>Actinopterygii</taxon>
        <taxon>Neopterygii</taxon>
        <taxon>Teleostei</taxon>
        <taxon>Neoteleostei</taxon>
        <taxon>Acanthomorphata</taxon>
        <taxon>Ovalentaria</taxon>
        <taxon>Cichlomorphae</taxon>
        <taxon>Cichliformes</taxon>
        <taxon>Cichlidae</taxon>
        <taxon>African cichlids</taxon>
        <taxon>Pseudocrenilabrinae</taxon>
        <taxon>Haplochromini</taxon>
        <taxon>Astatotilapia</taxon>
    </lineage>
</organism>
<keyword evidence="11 18" id="KW-0863">Zinc-finger</keyword>
<keyword evidence="5" id="KW-0963">Cytoplasm</keyword>
<keyword evidence="6" id="KW-0808">Transferase</keyword>
<reference evidence="21" key="2">
    <citation type="submission" date="2023-03" db="EMBL/GenBank/DDBJ databases">
        <authorList>
            <consortium name="Wellcome Sanger Institute Data Sharing"/>
        </authorList>
    </citation>
    <scope>NUCLEOTIDE SEQUENCE [LARGE SCALE GENOMIC DNA]</scope>
</reference>
<evidence type="ECO:0000259" key="19">
    <source>
        <dbReference type="PROSITE" id="PS50089"/>
    </source>
</evidence>
<dbReference type="STRING" id="8154.ENSACLP00000036974"/>
<dbReference type="GO" id="GO:0061630">
    <property type="term" value="F:ubiquitin protein ligase activity"/>
    <property type="evidence" value="ECO:0007669"/>
    <property type="project" value="UniProtKB-EC"/>
</dbReference>
<evidence type="ECO:0000256" key="10">
    <source>
        <dbReference type="ARBA" id="ARBA00022737"/>
    </source>
</evidence>
<name>A0A3P8R639_ASTCA</name>
<dbReference type="Bgee" id="ENSACLG00000025018">
    <property type="expression patterns" value="Expressed in anal fin and 8 other cell types or tissues"/>
</dbReference>
<evidence type="ECO:0000256" key="8">
    <source>
        <dbReference type="ARBA" id="ARBA00022703"/>
    </source>
</evidence>
<dbReference type="GO" id="GO:0043066">
    <property type="term" value="P:negative regulation of apoptotic process"/>
    <property type="evidence" value="ECO:0007669"/>
    <property type="project" value="TreeGrafter"/>
</dbReference>
<protein>
    <recommendedName>
        <fullName evidence="14">E3 ubiquitin-protein ligase XIAP</fullName>
        <ecNumber evidence="4">2.3.2.27</ecNumber>
    </recommendedName>
    <alternativeName>
        <fullName evidence="15">Baculoviral IAP repeat-containing protein 4</fullName>
    </alternativeName>
    <alternativeName>
        <fullName evidence="17">RING-type E3 ubiquitin transferase XIAP</fullName>
    </alternativeName>
    <alternativeName>
        <fullName evidence="16">X-linked inhibitor of apoptosis protein</fullName>
    </alternativeName>
</protein>
<keyword evidence="8" id="KW-0053">Apoptosis</keyword>
<evidence type="ECO:0000256" key="1">
    <source>
        <dbReference type="ARBA" id="ARBA00000900"/>
    </source>
</evidence>
<dbReference type="GO" id="GO:0016055">
    <property type="term" value="P:Wnt signaling pathway"/>
    <property type="evidence" value="ECO:0007669"/>
    <property type="project" value="UniProtKB-KW"/>
</dbReference>
<dbReference type="InterPro" id="IPR001841">
    <property type="entry name" value="Znf_RING"/>
</dbReference>
<dbReference type="GeneTree" id="ENSGT00940000166874"/>
<keyword evidence="13" id="KW-0862">Zinc</keyword>
<evidence type="ECO:0000256" key="4">
    <source>
        <dbReference type="ARBA" id="ARBA00012483"/>
    </source>
</evidence>
<dbReference type="PROSITE" id="PS50089">
    <property type="entry name" value="ZF_RING_2"/>
    <property type="match status" value="1"/>
</dbReference>
<comment type="similarity">
    <text evidence="3">Belongs to the IAP family.</text>
</comment>
<dbReference type="GO" id="GO:0006915">
    <property type="term" value="P:apoptotic process"/>
    <property type="evidence" value="ECO:0007669"/>
    <property type="project" value="UniProtKB-KW"/>
</dbReference>
<dbReference type="PROSITE" id="PS01282">
    <property type="entry name" value="BIR_REPEAT_1"/>
    <property type="match status" value="1"/>
</dbReference>
<evidence type="ECO:0000256" key="11">
    <source>
        <dbReference type="ARBA" id="ARBA00022771"/>
    </source>
</evidence>
<dbReference type="PROSITE" id="PS50143">
    <property type="entry name" value="BIR_REPEAT_2"/>
    <property type="match status" value="3"/>
</dbReference>
<dbReference type="SMART" id="SM00238">
    <property type="entry name" value="BIR"/>
    <property type="match status" value="3"/>
</dbReference>
<dbReference type="SUPFAM" id="SSF57924">
    <property type="entry name" value="Inhibitor of apoptosis (IAP) repeat"/>
    <property type="match status" value="3"/>
</dbReference>
<dbReference type="Gene3D" id="1.10.1170.10">
    <property type="entry name" value="Inhibitor Of Apoptosis Protein (2mihbC-IAP-1), Chain A"/>
    <property type="match status" value="3"/>
</dbReference>
<comment type="catalytic activity">
    <reaction evidence="1">
        <text>S-ubiquitinyl-[E2 ubiquitin-conjugating enzyme]-L-cysteine + [acceptor protein]-L-lysine = [E2 ubiquitin-conjugating enzyme]-L-cysteine + N(6)-ubiquitinyl-[acceptor protein]-L-lysine.</text>
        <dbReference type="EC" id="2.3.2.27"/>
    </reaction>
</comment>
<evidence type="ECO:0000256" key="18">
    <source>
        <dbReference type="PROSITE-ProRule" id="PRU00175"/>
    </source>
</evidence>
<reference evidence="20" key="4">
    <citation type="submission" date="2025-09" db="UniProtKB">
        <authorList>
            <consortium name="Ensembl"/>
        </authorList>
    </citation>
    <scope>IDENTIFICATION</scope>
</reference>
<accession>A0A3P8R639</accession>
<dbReference type="Pfam" id="PF13920">
    <property type="entry name" value="zf-C3HC4_3"/>
    <property type="match status" value="1"/>
</dbReference>
<proteinExistence type="inferred from homology"/>
<keyword evidence="9" id="KW-0479">Metal-binding</keyword>
<evidence type="ECO:0000313" key="21">
    <source>
        <dbReference type="Proteomes" id="UP000265100"/>
    </source>
</evidence>
<dbReference type="CDD" id="cd00022">
    <property type="entry name" value="BIR"/>
    <property type="match status" value="3"/>
</dbReference>
<dbReference type="Ensembl" id="ENSACLT00000037854.2">
    <property type="protein sequence ID" value="ENSACLP00000036974.1"/>
    <property type="gene ID" value="ENSACLG00000025018.2"/>
</dbReference>
<dbReference type="GO" id="GO:0090263">
    <property type="term" value="P:positive regulation of canonical Wnt signaling pathway"/>
    <property type="evidence" value="ECO:0007669"/>
    <property type="project" value="TreeGrafter"/>
</dbReference>
<dbReference type="GO" id="GO:0031398">
    <property type="term" value="P:positive regulation of protein ubiquitination"/>
    <property type="evidence" value="ECO:0007669"/>
    <property type="project" value="TreeGrafter"/>
</dbReference>
<keyword evidence="21" id="KW-1185">Reference proteome</keyword>
<dbReference type="SMART" id="SM00184">
    <property type="entry name" value="RING"/>
    <property type="match status" value="1"/>
</dbReference>
<keyword evidence="10" id="KW-0677">Repeat</keyword>
<reference evidence="20 21" key="1">
    <citation type="submission" date="2018-05" db="EMBL/GenBank/DDBJ databases">
        <authorList>
            <person name="Datahose"/>
        </authorList>
    </citation>
    <scope>NUCLEOTIDE SEQUENCE</scope>
</reference>
<dbReference type="InterPro" id="IPR050784">
    <property type="entry name" value="IAP"/>
</dbReference>
<evidence type="ECO:0000256" key="5">
    <source>
        <dbReference type="ARBA" id="ARBA00022490"/>
    </source>
</evidence>
<dbReference type="PANTHER" id="PTHR10044">
    <property type="entry name" value="INHIBITOR OF APOPTOSIS"/>
    <property type="match status" value="1"/>
</dbReference>
<keyword evidence="7" id="KW-0879">Wnt signaling pathway</keyword>
<dbReference type="EC" id="2.3.2.27" evidence="4"/>
<evidence type="ECO:0000256" key="3">
    <source>
        <dbReference type="ARBA" id="ARBA00006672"/>
    </source>
</evidence>
<dbReference type="Pfam" id="PF00653">
    <property type="entry name" value="BIR"/>
    <property type="match status" value="3"/>
</dbReference>
<dbReference type="Gene3D" id="3.30.40.10">
    <property type="entry name" value="Zinc/RING finger domain, C3HC4 (zinc finger)"/>
    <property type="match status" value="1"/>
</dbReference>
<evidence type="ECO:0000256" key="6">
    <source>
        <dbReference type="ARBA" id="ARBA00022679"/>
    </source>
</evidence>
<evidence type="ECO:0000256" key="2">
    <source>
        <dbReference type="ARBA" id="ARBA00004496"/>
    </source>
</evidence>
<gene>
    <name evidence="20" type="primary">XIAP</name>
</gene>
<evidence type="ECO:0000256" key="14">
    <source>
        <dbReference type="ARBA" id="ARBA00044089"/>
    </source>
</evidence>
<dbReference type="FunFam" id="3.30.40.10:FF:000184">
    <property type="entry name" value="Baculoviral IAP repeat containing 2"/>
    <property type="match status" value="1"/>
</dbReference>
<evidence type="ECO:0000256" key="9">
    <source>
        <dbReference type="ARBA" id="ARBA00022723"/>
    </source>
</evidence>
<dbReference type="CDD" id="cd16714">
    <property type="entry name" value="RING-HC_BIRC4_8"/>
    <property type="match status" value="1"/>
</dbReference>
<dbReference type="FunFam" id="1.10.1170.10:FF:000002">
    <property type="entry name" value="Baculoviral IAP repeat containing 7"/>
    <property type="match status" value="1"/>
</dbReference>
<dbReference type="InterPro" id="IPR001370">
    <property type="entry name" value="BIR_rpt"/>
</dbReference>
<evidence type="ECO:0000256" key="16">
    <source>
        <dbReference type="ARBA" id="ARBA00044224"/>
    </source>
</evidence>
<dbReference type="InterPro" id="IPR013083">
    <property type="entry name" value="Znf_RING/FYVE/PHD"/>
</dbReference>
<dbReference type="PANTHER" id="PTHR10044:SF115">
    <property type="entry name" value="E3 UBIQUITIN-PROTEIN LIGASE XIAP"/>
    <property type="match status" value="1"/>
</dbReference>